<dbReference type="Proteomes" id="UP001056120">
    <property type="component" value="Linkage Group LG11"/>
</dbReference>
<reference evidence="1 2" key="2">
    <citation type="journal article" date="2022" name="Mol. Ecol. Resour.">
        <title>The genomes of chicory, endive, great burdock and yacon provide insights into Asteraceae paleo-polyploidization history and plant inulin production.</title>
        <authorList>
            <person name="Fan W."/>
            <person name="Wang S."/>
            <person name="Wang H."/>
            <person name="Wang A."/>
            <person name="Jiang F."/>
            <person name="Liu H."/>
            <person name="Zhao H."/>
            <person name="Xu D."/>
            <person name="Zhang Y."/>
        </authorList>
    </citation>
    <scope>NUCLEOTIDE SEQUENCE [LARGE SCALE GENOMIC DNA]</scope>
    <source>
        <strain evidence="2">cv. Yunnan</strain>
        <tissue evidence="1">Leaves</tissue>
    </source>
</reference>
<comment type="caution">
    <text evidence="1">The sequence shown here is derived from an EMBL/GenBank/DDBJ whole genome shotgun (WGS) entry which is preliminary data.</text>
</comment>
<proteinExistence type="predicted"/>
<reference evidence="2" key="1">
    <citation type="journal article" date="2022" name="Mol. Ecol. Resour.">
        <title>The genomes of chicory, endive, great burdock and yacon provide insights into Asteraceae palaeo-polyploidization history and plant inulin production.</title>
        <authorList>
            <person name="Fan W."/>
            <person name="Wang S."/>
            <person name="Wang H."/>
            <person name="Wang A."/>
            <person name="Jiang F."/>
            <person name="Liu H."/>
            <person name="Zhao H."/>
            <person name="Xu D."/>
            <person name="Zhang Y."/>
        </authorList>
    </citation>
    <scope>NUCLEOTIDE SEQUENCE [LARGE SCALE GENOMIC DNA]</scope>
    <source>
        <strain evidence="2">cv. Yunnan</strain>
    </source>
</reference>
<protein>
    <submittedName>
        <fullName evidence="1">Uncharacterized protein</fullName>
    </submittedName>
</protein>
<keyword evidence="2" id="KW-1185">Reference proteome</keyword>
<sequence length="139" mass="15937">MALLLKTTAPSLPIWFCSRKRVETQLLWKLCKPYSSLHPHGSISQPVLFTRIDPWQFPLDRDHPRSLQLAPSPTPLFILHLLSRVSSNTFFASFSRRSIEETSLTMGSTRFSWKMVDQPKLPKGKLLAMKGEGRRRGFA</sequence>
<dbReference type="EMBL" id="CM042028">
    <property type="protein sequence ID" value="KAI3799021.1"/>
    <property type="molecule type" value="Genomic_DNA"/>
</dbReference>
<evidence type="ECO:0000313" key="2">
    <source>
        <dbReference type="Proteomes" id="UP001056120"/>
    </source>
</evidence>
<gene>
    <name evidence="1" type="ORF">L1987_34309</name>
</gene>
<accession>A0ACB9HUP8</accession>
<name>A0ACB9HUP8_9ASTR</name>
<organism evidence="1 2">
    <name type="scientific">Smallanthus sonchifolius</name>
    <dbReference type="NCBI Taxonomy" id="185202"/>
    <lineage>
        <taxon>Eukaryota</taxon>
        <taxon>Viridiplantae</taxon>
        <taxon>Streptophyta</taxon>
        <taxon>Embryophyta</taxon>
        <taxon>Tracheophyta</taxon>
        <taxon>Spermatophyta</taxon>
        <taxon>Magnoliopsida</taxon>
        <taxon>eudicotyledons</taxon>
        <taxon>Gunneridae</taxon>
        <taxon>Pentapetalae</taxon>
        <taxon>asterids</taxon>
        <taxon>campanulids</taxon>
        <taxon>Asterales</taxon>
        <taxon>Asteraceae</taxon>
        <taxon>Asteroideae</taxon>
        <taxon>Heliantheae alliance</taxon>
        <taxon>Millerieae</taxon>
        <taxon>Smallanthus</taxon>
    </lineage>
</organism>
<evidence type="ECO:0000313" key="1">
    <source>
        <dbReference type="EMBL" id="KAI3799021.1"/>
    </source>
</evidence>